<dbReference type="GO" id="GO:0000981">
    <property type="term" value="F:DNA-binding transcription factor activity, RNA polymerase II-specific"/>
    <property type="evidence" value="ECO:0007669"/>
    <property type="project" value="TreeGrafter"/>
</dbReference>
<protein>
    <submittedName>
        <fullName evidence="10">Uncharacterized protein</fullName>
    </submittedName>
</protein>
<keyword evidence="2" id="KW-0677">Repeat</keyword>
<proteinExistence type="predicted"/>
<dbReference type="PANTHER" id="PTHR45614:SF25">
    <property type="entry name" value="MYB PROTEIN"/>
    <property type="match status" value="1"/>
</dbReference>
<evidence type="ECO:0000256" key="6">
    <source>
        <dbReference type="ARBA" id="ARBA00023242"/>
    </source>
</evidence>
<keyword evidence="3" id="KW-0805">Transcription regulation</keyword>
<keyword evidence="11" id="KW-1185">Reference proteome</keyword>
<dbReference type="InterPro" id="IPR009057">
    <property type="entry name" value="Homeodomain-like_sf"/>
</dbReference>
<dbReference type="GO" id="GO:0005634">
    <property type="term" value="C:nucleus"/>
    <property type="evidence" value="ECO:0007669"/>
    <property type="project" value="UniProtKB-SubCell"/>
</dbReference>
<comment type="caution">
    <text evidence="10">The sequence shown here is derived from an EMBL/GenBank/DDBJ whole genome shotgun (WGS) entry which is preliminary data.</text>
</comment>
<feature type="region of interest" description="Disordered" evidence="7">
    <location>
        <begin position="177"/>
        <end position="228"/>
    </location>
</feature>
<feature type="domain" description="HTH myb-type" evidence="9">
    <location>
        <begin position="71"/>
        <end position="121"/>
    </location>
</feature>
<feature type="non-terminal residue" evidence="10">
    <location>
        <position position="1"/>
    </location>
</feature>
<evidence type="ECO:0000259" key="8">
    <source>
        <dbReference type="PROSITE" id="PS50090"/>
    </source>
</evidence>
<feature type="domain" description="HTH myb-type" evidence="9">
    <location>
        <begin position="15"/>
        <end position="70"/>
    </location>
</feature>
<evidence type="ECO:0000313" key="10">
    <source>
        <dbReference type="EMBL" id="GFR45370.1"/>
    </source>
</evidence>
<evidence type="ECO:0000256" key="4">
    <source>
        <dbReference type="ARBA" id="ARBA00023125"/>
    </source>
</evidence>
<feature type="compositionally biased region" description="Acidic residues" evidence="7">
    <location>
        <begin position="209"/>
        <end position="228"/>
    </location>
</feature>
<evidence type="ECO:0000313" key="11">
    <source>
        <dbReference type="Proteomes" id="UP001054857"/>
    </source>
</evidence>
<feature type="compositionally biased region" description="Gly residues" evidence="7">
    <location>
        <begin position="179"/>
        <end position="188"/>
    </location>
</feature>
<evidence type="ECO:0000256" key="7">
    <source>
        <dbReference type="SAM" id="MobiDB-lite"/>
    </source>
</evidence>
<evidence type="ECO:0000256" key="2">
    <source>
        <dbReference type="ARBA" id="ARBA00022737"/>
    </source>
</evidence>
<dbReference type="PROSITE" id="PS51294">
    <property type="entry name" value="HTH_MYB"/>
    <property type="match status" value="2"/>
</dbReference>
<dbReference type="InterPro" id="IPR050560">
    <property type="entry name" value="MYB_TF"/>
</dbReference>
<dbReference type="Pfam" id="PF00249">
    <property type="entry name" value="Myb_DNA-binding"/>
    <property type="match status" value="2"/>
</dbReference>
<dbReference type="InterPro" id="IPR017930">
    <property type="entry name" value="Myb_dom"/>
</dbReference>
<feature type="compositionally biased region" description="Basic and acidic residues" evidence="7">
    <location>
        <begin position="9"/>
        <end position="20"/>
    </location>
</feature>
<organism evidence="10 11">
    <name type="scientific">Astrephomene gubernaculifera</name>
    <dbReference type="NCBI Taxonomy" id="47775"/>
    <lineage>
        <taxon>Eukaryota</taxon>
        <taxon>Viridiplantae</taxon>
        <taxon>Chlorophyta</taxon>
        <taxon>core chlorophytes</taxon>
        <taxon>Chlorophyceae</taxon>
        <taxon>CS clade</taxon>
        <taxon>Chlamydomonadales</taxon>
        <taxon>Astrephomenaceae</taxon>
        <taxon>Astrephomene</taxon>
    </lineage>
</organism>
<sequence>MASDDMDVDGEHWGSDDIKKGAWTPEEDALLTKLIATYGTKNWSIVAAGIKGRSGKSCRLRWHNQLNPDVKKEPFSEWEDAVIILAHDVHGNKWAAIAKLLSGRTDNSVKNHWNATLKRKVNTNTLRNRFLKERASLQWLLDHPDLDASRQKETGKNEISINGNWAGKATKRAQATLAAGGGGGGGGSRSRRTAARRSRAADYYSGSGSDDDEAGGGYEEADGEEDVGVEAAEAEAAEYGVGGIGGVGGGSGLIGRGRRSRRGGMAGAAGGAMDADEGGLPGIGLGPMGLGGGFGGFGAAAGAGGLGVAGPGPGSLHAAAALQRLSGDFGLGGLGGGPPGLGGMAGGLGAAGLGGLGLGPAGLGPLGLG</sequence>
<dbReference type="EMBL" id="BMAR01000009">
    <property type="protein sequence ID" value="GFR45370.1"/>
    <property type="molecule type" value="Genomic_DNA"/>
</dbReference>
<evidence type="ECO:0000259" key="9">
    <source>
        <dbReference type="PROSITE" id="PS51294"/>
    </source>
</evidence>
<dbReference type="GO" id="GO:0000978">
    <property type="term" value="F:RNA polymerase II cis-regulatory region sequence-specific DNA binding"/>
    <property type="evidence" value="ECO:0007669"/>
    <property type="project" value="TreeGrafter"/>
</dbReference>
<dbReference type="Gene3D" id="1.10.10.60">
    <property type="entry name" value="Homeodomain-like"/>
    <property type="match status" value="2"/>
</dbReference>
<feature type="compositionally biased region" description="Basic residues" evidence="7">
    <location>
        <begin position="189"/>
        <end position="198"/>
    </location>
</feature>
<keyword evidence="5" id="KW-0804">Transcription</keyword>
<dbReference type="PROSITE" id="PS50090">
    <property type="entry name" value="MYB_LIKE"/>
    <property type="match status" value="2"/>
</dbReference>
<reference evidence="10 11" key="1">
    <citation type="journal article" date="2021" name="Sci. Rep.">
        <title>Genome sequencing of the multicellular alga Astrephomene provides insights into convergent evolution of germ-soma differentiation.</title>
        <authorList>
            <person name="Yamashita S."/>
            <person name="Yamamoto K."/>
            <person name="Matsuzaki R."/>
            <person name="Suzuki S."/>
            <person name="Yamaguchi H."/>
            <person name="Hirooka S."/>
            <person name="Minakuchi Y."/>
            <person name="Miyagishima S."/>
            <person name="Kawachi M."/>
            <person name="Toyoda A."/>
            <person name="Nozaki H."/>
        </authorList>
    </citation>
    <scope>NUCLEOTIDE SEQUENCE [LARGE SCALE GENOMIC DNA]</scope>
    <source>
        <strain evidence="10 11">NIES-4017</strain>
    </source>
</reference>
<accession>A0AAD3DP01</accession>
<dbReference type="InterPro" id="IPR001005">
    <property type="entry name" value="SANT/Myb"/>
</dbReference>
<evidence type="ECO:0000256" key="1">
    <source>
        <dbReference type="ARBA" id="ARBA00004123"/>
    </source>
</evidence>
<evidence type="ECO:0000256" key="3">
    <source>
        <dbReference type="ARBA" id="ARBA00023015"/>
    </source>
</evidence>
<dbReference type="FunFam" id="1.10.10.60:FF:000060">
    <property type="entry name" value="MYB transcription factor"/>
    <property type="match status" value="1"/>
</dbReference>
<gene>
    <name evidence="10" type="ORF">Agub_g6745</name>
</gene>
<comment type="subcellular location">
    <subcellularLocation>
        <location evidence="1">Nucleus</location>
    </subcellularLocation>
</comment>
<dbReference type="CDD" id="cd00167">
    <property type="entry name" value="SANT"/>
    <property type="match status" value="2"/>
</dbReference>
<dbReference type="Proteomes" id="UP001054857">
    <property type="component" value="Unassembled WGS sequence"/>
</dbReference>
<keyword evidence="6" id="KW-0539">Nucleus</keyword>
<evidence type="ECO:0000256" key="5">
    <source>
        <dbReference type="ARBA" id="ARBA00023163"/>
    </source>
</evidence>
<dbReference type="PANTHER" id="PTHR45614">
    <property type="entry name" value="MYB PROTEIN-RELATED"/>
    <property type="match status" value="1"/>
</dbReference>
<dbReference type="SMART" id="SM00717">
    <property type="entry name" value="SANT"/>
    <property type="match status" value="2"/>
</dbReference>
<keyword evidence="4" id="KW-0238">DNA-binding</keyword>
<feature type="region of interest" description="Disordered" evidence="7">
    <location>
        <begin position="1"/>
        <end position="20"/>
    </location>
</feature>
<feature type="domain" description="Myb-like" evidence="8">
    <location>
        <begin position="15"/>
        <end position="66"/>
    </location>
</feature>
<name>A0AAD3DP01_9CHLO</name>
<dbReference type="SUPFAM" id="SSF46689">
    <property type="entry name" value="Homeodomain-like"/>
    <property type="match status" value="1"/>
</dbReference>
<dbReference type="AlphaFoldDB" id="A0AAD3DP01"/>
<feature type="domain" description="Myb-like" evidence="8">
    <location>
        <begin position="67"/>
        <end position="117"/>
    </location>
</feature>